<reference evidence="3" key="2">
    <citation type="submission" date="2011-03" db="EMBL/GenBank/DDBJ databases">
        <title>The complete genome of Desulfobacca acetoxidans DSM 11109.</title>
        <authorList>
            <consortium name="US DOE Joint Genome Institute (JGI-PGF)"/>
            <person name="Lucas S."/>
            <person name="Copeland A."/>
            <person name="Lapidus A."/>
            <person name="Bruce D."/>
            <person name="Goodwin L."/>
            <person name="Pitluck S."/>
            <person name="Peters L."/>
            <person name="Kyrpides N."/>
            <person name="Mavromatis K."/>
            <person name="Ivanova N."/>
            <person name="Ovchinnikova G."/>
            <person name="Teshima H."/>
            <person name="Detter J.C."/>
            <person name="Han C."/>
            <person name="Land M."/>
            <person name="Hauser L."/>
            <person name="Markowitz V."/>
            <person name="Cheng J.-F."/>
            <person name="Hugenholtz P."/>
            <person name="Woyke T."/>
            <person name="Wu D."/>
            <person name="Spring S."/>
            <person name="Schueler E."/>
            <person name="Brambilla E."/>
            <person name="Klenk H.-P."/>
            <person name="Eisen J.A."/>
        </authorList>
    </citation>
    <scope>NUCLEOTIDE SEQUENCE [LARGE SCALE GENOMIC DNA]</scope>
    <source>
        <strain evidence="3">ATCC 700848 / DSM 11109 / ASRB2</strain>
    </source>
</reference>
<dbReference type="HOGENOM" id="CLU_1956019_0_0_7"/>
<name>F2NFW8_DESAR</name>
<sequence length="128" mass="14402">MYPIDQLKFVLTRWLMAEDLDSLIKNMRLALHDLAQPLSVVAGTVDLMLFESDPKMVYFNEIKNISDNLQSIIEKITAIRQLARQIHSNINSSKPAHSGPELASLNTHGNPFPAQPREIRNFSSKSTG</sequence>
<reference evidence="2 3" key="1">
    <citation type="journal article" date="2011" name="Stand. Genomic Sci.">
        <title>Complete genome sequence of the acetate-degrading sulfate reducer Desulfobacca acetoxidans type strain (ASRB2).</title>
        <authorList>
            <person name="Goker M."/>
            <person name="Teshima H."/>
            <person name="Lapidus A."/>
            <person name="Nolan M."/>
            <person name="Lucas S."/>
            <person name="Hammon N."/>
            <person name="Deshpande S."/>
            <person name="Cheng J.F."/>
            <person name="Tapia R."/>
            <person name="Han C."/>
            <person name="Goodwin L."/>
            <person name="Pitluck S."/>
            <person name="Huntemann M."/>
            <person name="Liolios K."/>
            <person name="Ivanova N."/>
            <person name="Pagani I."/>
            <person name="Mavromatis K."/>
            <person name="Ovchinikova G."/>
            <person name="Pati A."/>
            <person name="Chen A."/>
            <person name="Palaniappan K."/>
            <person name="Land M."/>
            <person name="Hauser L."/>
            <person name="Brambilla E.M."/>
            <person name="Rohde M."/>
            <person name="Spring S."/>
            <person name="Detter J.C."/>
            <person name="Woyke T."/>
            <person name="Bristow J."/>
            <person name="Eisen J.A."/>
            <person name="Markowitz V."/>
            <person name="Hugenholtz P."/>
            <person name="Kyrpides N.C."/>
            <person name="Klenk H.P."/>
        </authorList>
    </citation>
    <scope>NUCLEOTIDE SEQUENCE [LARGE SCALE GENOMIC DNA]</scope>
    <source>
        <strain evidence="3">ATCC 700848 / DSM 11109 / ASRB2</strain>
    </source>
</reference>
<organism evidence="2 3">
    <name type="scientific">Desulfobacca acetoxidans (strain ATCC 700848 / DSM 11109 / ASRB2)</name>
    <dbReference type="NCBI Taxonomy" id="880072"/>
    <lineage>
        <taxon>Bacteria</taxon>
        <taxon>Pseudomonadati</taxon>
        <taxon>Thermodesulfobacteriota</taxon>
        <taxon>Desulfobaccia</taxon>
        <taxon>Desulfobaccales</taxon>
        <taxon>Desulfobaccaceae</taxon>
        <taxon>Desulfobacca</taxon>
    </lineage>
</organism>
<dbReference type="AlphaFoldDB" id="F2NFW8"/>
<accession>F2NFW8</accession>
<keyword evidence="3" id="KW-1185">Reference proteome</keyword>
<evidence type="ECO:0000313" key="3">
    <source>
        <dbReference type="Proteomes" id="UP000000483"/>
    </source>
</evidence>
<dbReference type="KEGG" id="dao:Desac_2416"/>
<feature type="region of interest" description="Disordered" evidence="1">
    <location>
        <begin position="90"/>
        <end position="128"/>
    </location>
</feature>
<protein>
    <submittedName>
        <fullName evidence="2">Uncharacterized protein</fullName>
    </submittedName>
</protein>
<evidence type="ECO:0000256" key="1">
    <source>
        <dbReference type="SAM" id="MobiDB-lite"/>
    </source>
</evidence>
<proteinExistence type="predicted"/>
<dbReference type="Proteomes" id="UP000000483">
    <property type="component" value="Chromosome"/>
</dbReference>
<evidence type="ECO:0000313" key="2">
    <source>
        <dbReference type="EMBL" id="AEB10237.1"/>
    </source>
</evidence>
<gene>
    <name evidence="2" type="ordered locus">Desac_2416</name>
</gene>
<dbReference type="EMBL" id="CP002629">
    <property type="protein sequence ID" value="AEB10237.1"/>
    <property type="molecule type" value="Genomic_DNA"/>
</dbReference>